<sequence length="235" mass="27013">MILHTNVMGNGKPIVFVHTGLQTGLLDFEFQREYFSHNYQVISPDLRGHGRSKTENIQNFFEDSAKDLLETLDYLKVSAVHLVGCSLGALVAIKFAHMFPERVITLAISGVTPVKPDNWLEIHQEDVNGQNNLLQNKEFANYFDHLHESDWRQFIHFGKNENWYPFEDVKAVTKFEFPVLFIVGEKKRNETIGASIYPEINSNVRIAIVPFAGHLVHDEQPEIYTKILEVFIKTV</sequence>
<feature type="domain" description="AB hydrolase-1" evidence="1">
    <location>
        <begin position="12"/>
        <end position="135"/>
    </location>
</feature>
<organism evidence="2 3">
    <name type="scientific">Psychrobacillus psychrotolerans</name>
    <dbReference type="NCBI Taxonomy" id="126156"/>
    <lineage>
        <taxon>Bacteria</taxon>
        <taxon>Bacillati</taxon>
        <taxon>Bacillota</taxon>
        <taxon>Bacilli</taxon>
        <taxon>Bacillales</taxon>
        <taxon>Bacillaceae</taxon>
        <taxon>Psychrobacillus</taxon>
    </lineage>
</organism>
<protein>
    <submittedName>
        <fullName evidence="2">Pimeloyl-ACP methyl ester carboxylesterase</fullName>
    </submittedName>
</protein>
<reference evidence="3" key="1">
    <citation type="submission" date="2016-10" db="EMBL/GenBank/DDBJ databases">
        <authorList>
            <person name="Varghese N."/>
            <person name="Submissions S."/>
        </authorList>
    </citation>
    <scope>NUCLEOTIDE SEQUENCE [LARGE SCALE GENOMIC DNA]</scope>
    <source>
        <strain evidence="3">DSM 11706</strain>
    </source>
</reference>
<dbReference type="PRINTS" id="PR00111">
    <property type="entry name" value="ABHYDROLASE"/>
</dbReference>
<dbReference type="STRING" id="126156.SAMN05421670_1792"/>
<proteinExistence type="predicted"/>
<dbReference type="InterPro" id="IPR000073">
    <property type="entry name" value="AB_hydrolase_1"/>
</dbReference>
<evidence type="ECO:0000313" key="2">
    <source>
        <dbReference type="EMBL" id="SFQ36927.1"/>
    </source>
</evidence>
<dbReference type="PANTHER" id="PTHR43798">
    <property type="entry name" value="MONOACYLGLYCEROL LIPASE"/>
    <property type="match status" value="1"/>
</dbReference>
<dbReference type="InterPro" id="IPR050266">
    <property type="entry name" value="AB_hydrolase_sf"/>
</dbReference>
<dbReference type="OrthoDB" id="9805423at2"/>
<gene>
    <name evidence="2" type="ORF">SAMN05421670_1792</name>
</gene>
<evidence type="ECO:0000313" key="3">
    <source>
        <dbReference type="Proteomes" id="UP000198734"/>
    </source>
</evidence>
<dbReference type="Pfam" id="PF00561">
    <property type="entry name" value="Abhydrolase_1"/>
    <property type="match status" value="1"/>
</dbReference>
<dbReference type="InterPro" id="IPR029058">
    <property type="entry name" value="AB_hydrolase_fold"/>
</dbReference>
<evidence type="ECO:0000259" key="1">
    <source>
        <dbReference type="Pfam" id="PF00561"/>
    </source>
</evidence>
<dbReference type="Proteomes" id="UP000198734">
    <property type="component" value="Unassembled WGS sequence"/>
</dbReference>
<accession>A0A1I5XYW9</accession>
<dbReference type="SUPFAM" id="SSF53474">
    <property type="entry name" value="alpha/beta-Hydrolases"/>
    <property type="match status" value="1"/>
</dbReference>
<dbReference type="Gene3D" id="3.40.50.1820">
    <property type="entry name" value="alpha/beta hydrolase"/>
    <property type="match status" value="1"/>
</dbReference>
<keyword evidence="3" id="KW-1185">Reference proteome</keyword>
<dbReference type="AlphaFoldDB" id="A0A1I5XYW9"/>
<name>A0A1I5XYW9_9BACI</name>
<dbReference type="EMBL" id="FOXU01000002">
    <property type="protein sequence ID" value="SFQ36927.1"/>
    <property type="molecule type" value="Genomic_DNA"/>
</dbReference>